<gene>
    <name evidence="2" type="ORF">MCC10076_0210</name>
</gene>
<feature type="region of interest" description="Disordered" evidence="1">
    <location>
        <begin position="83"/>
        <end position="124"/>
    </location>
</feature>
<name>A0A4R0U4Q9_BIFLL</name>
<protein>
    <submittedName>
        <fullName evidence="2">Uncharacterized protein</fullName>
    </submittedName>
</protein>
<comment type="caution">
    <text evidence="2">The sequence shown here is derived from an EMBL/GenBank/DDBJ whole genome shotgun (WGS) entry which is preliminary data.</text>
</comment>
<dbReference type="RefSeq" id="WP_117656528.1">
    <property type="nucleotide sequence ID" value="NZ_BNHB01000004.1"/>
</dbReference>
<evidence type="ECO:0000313" key="3">
    <source>
        <dbReference type="Proteomes" id="UP000292751"/>
    </source>
</evidence>
<proteinExistence type="predicted"/>
<evidence type="ECO:0000256" key="1">
    <source>
        <dbReference type="SAM" id="MobiDB-lite"/>
    </source>
</evidence>
<feature type="compositionally biased region" description="Polar residues" evidence="1">
    <location>
        <begin position="115"/>
        <end position="124"/>
    </location>
</feature>
<sequence length="124" mass="13617">MTSNEDKTPNTRIKYLDGHTDEVCVTMWQRCQAETHGKTKGWGNLMEAAVKFNAYSAYVRCRQIGVTTLPFEQWADTVVSVEDMNNDPVDTEPAESYSGDVLQSMSGDDAPGFLTNGTQAASAN</sequence>
<accession>A0A4R0U4Q9</accession>
<evidence type="ECO:0000313" key="2">
    <source>
        <dbReference type="EMBL" id="TCF00572.1"/>
    </source>
</evidence>
<dbReference type="AlphaFoldDB" id="A0A4R0U4Q9"/>
<dbReference type="Proteomes" id="UP000292751">
    <property type="component" value="Unassembled WGS sequence"/>
</dbReference>
<reference evidence="2 3" key="1">
    <citation type="journal article" date="2018" name="Sci. Rep.">
        <title>Genomic diversity and distribution of Bifidobacterium longum subsp. longum across the human lifespan.</title>
        <authorList>
            <person name="Odamaki T."/>
            <person name="Bottacini F."/>
            <person name="Kato K."/>
            <person name="Mitsuyama E."/>
            <person name="Yoshida K."/>
            <person name="Horigome A."/>
            <person name="Xiao J.Z."/>
            <person name="van Sinderen D."/>
        </authorList>
    </citation>
    <scope>NUCLEOTIDE SEQUENCE [LARGE SCALE GENOMIC DNA]</scope>
    <source>
        <strain evidence="2 3">MCC10076</strain>
    </source>
</reference>
<dbReference type="EMBL" id="SHRX01000006">
    <property type="protein sequence ID" value="TCF00572.1"/>
    <property type="molecule type" value="Genomic_DNA"/>
</dbReference>
<organism evidence="2 3">
    <name type="scientific">Bifidobacterium longum subsp. longum</name>
    <dbReference type="NCBI Taxonomy" id="1679"/>
    <lineage>
        <taxon>Bacteria</taxon>
        <taxon>Bacillati</taxon>
        <taxon>Actinomycetota</taxon>
        <taxon>Actinomycetes</taxon>
        <taxon>Bifidobacteriales</taxon>
        <taxon>Bifidobacteriaceae</taxon>
        <taxon>Bifidobacterium</taxon>
    </lineage>
</organism>